<dbReference type="RefSeq" id="WP_174977458.1">
    <property type="nucleotide sequence ID" value="NZ_JACIEX010000012.1"/>
</dbReference>
<dbReference type="GO" id="GO:0015276">
    <property type="term" value="F:ligand-gated monoatomic ion channel activity"/>
    <property type="evidence" value="ECO:0007669"/>
    <property type="project" value="InterPro"/>
</dbReference>
<name>A0AB34YX46_9HYPH</name>
<proteinExistence type="predicted"/>
<evidence type="ECO:0000256" key="2">
    <source>
        <dbReference type="SAM" id="SignalP"/>
    </source>
</evidence>
<evidence type="ECO:0000259" key="3">
    <source>
        <dbReference type="SMART" id="SM00062"/>
    </source>
</evidence>
<dbReference type="Pfam" id="PF00497">
    <property type="entry name" value="SBP_bac_3"/>
    <property type="match status" value="1"/>
</dbReference>
<evidence type="ECO:0000313" key="6">
    <source>
        <dbReference type="Proteomes" id="UP000553980"/>
    </source>
</evidence>
<evidence type="ECO:0000256" key="1">
    <source>
        <dbReference type="ARBA" id="ARBA00022729"/>
    </source>
</evidence>
<dbReference type="SUPFAM" id="SSF53850">
    <property type="entry name" value="Periplasmic binding protein-like II"/>
    <property type="match status" value="1"/>
</dbReference>
<gene>
    <name evidence="5" type="ORF">GGQ79_004174</name>
</gene>
<dbReference type="PANTHER" id="PTHR35936">
    <property type="entry name" value="MEMBRANE-BOUND LYTIC MUREIN TRANSGLYCOSYLASE F"/>
    <property type="match status" value="1"/>
</dbReference>
<feature type="chain" id="PRO_5044230515" evidence="2">
    <location>
        <begin position="26"/>
        <end position="282"/>
    </location>
</feature>
<dbReference type="AlphaFoldDB" id="A0AB34YX46"/>
<accession>A0AB34YX46</accession>
<dbReference type="SMART" id="SM00079">
    <property type="entry name" value="PBPe"/>
    <property type="match status" value="1"/>
</dbReference>
<dbReference type="Proteomes" id="UP000553980">
    <property type="component" value="Unassembled WGS sequence"/>
</dbReference>
<dbReference type="InterPro" id="IPR001638">
    <property type="entry name" value="Solute-binding_3/MltF_N"/>
</dbReference>
<organism evidence="5 6">
    <name type="scientific">Brucella pecoris</name>
    <dbReference type="NCBI Taxonomy" id="867683"/>
    <lineage>
        <taxon>Bacteria</taxon>
        <taxon>Pseudomonadati</taxon>
        <taxon>Pseudomonadota</taxon>
        <taxon>Alphaproteobacteria</taxon>
        <taxon>Hyphomicrobiales</taxon>
        <taxon>Brucellaceae</taxon>
        <taxon>Brucella/Ochrobactrum group</taxon>
        <taxon>Brucella</taxon>
    </lineage>
</organism>
<dbReference type="GO" id="GO:0016020">
    <property type="term" value="C:membrane"/>
    <property type="evidence" value="ECO:0007669"/>
    <property type="project" value="InterPro"/>
</dbReference>
<evidence type="ECO:0000259" key="4">
    <source>
        <dbReference type="SMART" id="SM00079"/>
    </source>
</evidence>
<keyword evidence="1 2" id="KW-0732">Signal</keyword>
<sequence length="282" mass="29741">MKTTRVISGALFIASAILLSSTGMASANEITKCILSGKKGDISITPANPGVITAEIALPNPGWLNGDTPDQIVDGFEYCLAANIAHRAGFDEVKLVVSSVPAMIANNNQKKDLGMATLSITDERKKVIDFSSPYFSSDIGVLVKTGKKIDASAMKTFRIGVLQGTTGASFVTDHIEPSDIRVYSENPAMFAALMAGQIDAAVTDTAILMAQAAKSNGALEIAGQYETGESYGAILPKNSPNKQAIDKVIDDMRTDGTLKKMASTYLSGVWGADPTTIPYLQP</sequence>
<feature type="domain" description="Ionotropic glutamate receptor C-terminal" evidence="4">
    <location>
        <begin position="53"/>
        <end position="268"/>
    </location>
</feature>
<comment type="caution">
    <text evidence="5">The sequence shown here is derived from an EMBL/GenBank/DDBJ whole genome shotgun (WGS) entry which is preliminary data.</text>
</comment>
<feature type="signal peptide" evidence="2">
    <location>
        <begin position="1"/>
        <end position="25"/>
    </location>
</feature>
<dbReference type="EMBL" id="JACIEX010000012">
    <property type="protein sequence ID" value="MBB4095622.1"/>
    <property type="molecule type" value="Genomic_DNA"/>
</dbReference>
<dbReference type="Gene3D" id="3.40.190.10">
    <property type="entry name" value="Periplasmic binding protein-like II"/>
    <property type="match status" value="2"/>
</dbReference>
<dbReference type="CDD" id="cd13530">
    <property type="entry name" value="PBP2_peptides_like"/>
    <property type="match status" value="1"/>
</dbReference>
<dbReference type="InterPro" id="IPR001320">
    <property type="entry name" value="Iontro_rcpt_C"/>
</dbReference>
<dbReference type="SMART" id="SM00062">
    <property type="entry name" value="PBPb"/>
    <property type="match status" value="1"/>
</dbReference>
<feature type="domain" description="Solute-binding protein family 3/N-terminal" evidence="3">
    <location>
        <begin position="48"/>
        <end position="274"/>
    </location>
</feature>
<protein>
    <submittedName>
        <fullName evidence="5">Polar amino acid transport system substrate-binding protein</fullName>
    </submittedName>
</protein>
<reference evidence="5 6" key="1">
    <citation type="submission" date="2020-08" db="EMBL/GenBank/DDBJ databases">
        <title>Genomic Encyclopedia of Type Strains, Phase IV (KMG-IV): sequencing the most valuable type-strain genomes for metagenomic binning, comparative biology and taxonomic classification.</title>
        <authorList>
            <person name="Goeker M."/>
        </authorList>
    </citation>
    <scope>NUCLEOTIDE SEQUENCE [LARGE SCALE GENOMIC DNA]</scope>
    <source>
        <strain evidence="5 6">DSM 23868</strain>
    </source>
</reference>
<evidence type="ECO:0000313" key="5">
    <source>
        <dbReference type="EMBL" id="MBB4095622.1"/>
    </source>
</evidence>
<dbReference type="PANTHER" id="PTHR35936:SF17">
    <property type="entry name" value="ARGININE-BINDING EXTRACELLULAR PROTEIN ARTP"/>
    <property type="match status" value="1"/>
</dbReference>
<keyword evidence="6" id="KW-1185">Reference proteome</keyword>